<dbReference type="Pfam" id="PF00753">
    <property type="entry name" value="Lactamase_B"/>
    <property type="match status" value="1"/>
</dbReference>
<reference evidence="8 9" key="1">
    <citation type="journal article" date="2016" name="Front. Microbiol.">
        <title>Genomic Resource of Rice Seed Associated Bacteria.</title>
        <authorList>
            <person name="Midha S."/>
            <person name="Bansal K."/>
            <person name="Sharma S."/>
            <person name="Kumar N."/>
            <person name="Patil P.P."/>
            <person name="Chaudhry V."/>
            <person name="Patil P.B."/>
        </authorList>
    </citation>
    <scope>NUCLEOTIDE SEQUENCE [LARGE SCALE GENOMIC DNA]</scope>
    <source>
        <strain evidence="8 9">NS331</strain>
    </source>
</reference>
<feature type="transmembrane region" description="Helical" evidence="6">
    <location>
        <begin position="247"/>
        <end position="270"/>
    </location>
</feature>
<sequence length="768" mass="81102">MLAALAGSVAGVALQLQQAALWPAGIYAASLIAGLLLWPCAGLAAGRHRMPGLVLAMLVGLLLGAGQTGARAGLRAHDALAPALEGREIVVEGRIDRMPQHRDGGLRFAFDLDGAAGLPGRAMLFWPEAVPAAEAPHAGERWRLAVRLRAPHGNLNPHGFDYELWLYEQDIQATGTVRASPAPERLARPDFWALPLERASEWVRDRILARTDGSSAGRVVAALVTGDQSAIAPADWEVFRATGVAHLMSISGLHVTMFAWLAAAVVGRLWRLSPRLMLRWPAPHAGLVGGLLLAALYAGFSGWGLPSQRTVWMLAVAVLLRLSARRWPWPVAWLVVLALVVALDPWGLLQAGFWLSFVAVAALFATDAGPLAGAAASKRGGAVRRLLREQMVVTLALAPLGLLLFQQVSLVGLAANLLAIPVVTLVVTPLGMLGIVLPPAWDAAAFVVEALRGGLAWAAQMPGATFSAAAPPLWAAAAGVAGGALMAAPGPLAWRLMGLPLLLPVLLWRAEPVAAGEFEVLAADVGQGGAVIVRTAGHVLLFDAGPRYGARADAGTRVLVPLLRAQGLRLDRLLLSHRDADHTGGAAAVRAAHPAVGEAGPPCARGLRWQWDGVDFEVLHPAPEDARPLAPHNATSCVLRIGNGRASALLTGDIEQPQELQLVADHGEALRADLLLVAHHGSRSSSAEPWLRAVRPAVAVAQNGWRNPFGHPAPEVRARFRRLGIPLHESAVCGAAQWRSRAPAALVCERQAAARYWHHRPSPPAGEE</sequence>
<accession>A0A147GPH5</accession>
<feature type="transmembrane region" description="Helical" evidence="6">
    <location>
        <begin position="52"/>
        <end position="70"/>
    </location>
</feature>
<dbReference type="GO" id="GO:0005886">
    <property type="term" value="C:plasma membrane"/>
    <property type="evidence" value="ECO:0007669"/>
    <property type="project" value="UniProtKB-SubCell"/>
</dbReference>
<evidence type="ECO:0000313" key="9">
    <source>
        <dbReference type="Proteomes" id="UP000072741"/>
    </source>
</evidence>
<keyword evidence="2" id="KW-1003">Cell membrane</keyword>
<evidence type="ECO:0000256" key="3">
    <source>
        <dbReference type="ARBA" id="ARBA00022692"/>
    </source>
</evidence>
<dbReference type="SMART" id="SM00849">
    <property type="entry name" value="Lactamase_B"/>
    <property type="match status" value="1"/>
</dbReference>
<feature type="transmembrane region" description="Helical" evidence="6">
    <location>
        <begin position="386"/>
        <end position="405"/>
    </location>
</feature>
<dbReference type="CDD" id="cd07731">
    <property type="entry name" value="ComA-like_MBL-fold"/>
    <property type="match status" value="1"/>
</dbReference>
<dbReference type="PANTHER" id="PTHR30619:SF1">
    <property type="entry name" value="RECOMBINATION PROTEIN 2"/>
    <property type="match status" value="1"/>
</dbReference>
<dbReference type="Pfam" id="PF13567">
    <property type="entry name" value="DUF4131"/>
    <property type="match status" value="1"/>
</dbReference>
<dbReference type="AlphaFoldDB" id="A0A147GPH5"/>
<feature type="transmembrane region" description="Helical" evidence="6">
    <location>
        <begin position="331"/>
        <end position="348"/>
    </location>
</feature>
<keyword evidence="9" id="KW-1185">Reference proteome</keyword>
<comment type="subcellular location">
    <subcellularLocation>
        <location evidence="1">Cell membrane</location>
        <topology evidence="1">Multi-pass membrane protein</topology>
    </subcellularLocation>
</comment>
<evidence type="ECO:0000256" key="5">
    <source>
        <dbReference type="ARBA" id="ARBA00023136"/>
    </source>
</evidence>
<dbReference type="EMBL" id="LDSL01000130">
    <property type="protein sequence ID" value="KTT16108.1"/>
    <property type="molecule type" value="Genomic_DNA"/>
</dbReference>
<dbReference type="SUPFAM" id="SSF56281">
    <property type="entry name" value="Metallo-hydrolase/oxidoreductase"/>
    <property type="match status" value="1"/>
</dbReference>
<feature type="transmembrane region" description="Helical" evidence="6">
    <location>
        <begin position="411"/>
        <end position="436"/>
    </location>
</feature>
<keyword evidence="4 6" id="KW-1133">Transmembrane helix</keyword>
<evidence type="ECO:0000256" key="4">
    <source>
        <dbReference type="ARBA" id="ARBA00022989"/>
    </source>
</evidence>
<evidence type="ECO:0000256" key="1">
    <source>
        <dbReference type="ARBA" id="ARBA00004651"/>
    </source>
</evidence>
<feature type="transmembrane region" description="Helical" evidence="6">
    <location>
        <begin position="354"/>
        <end position="374"/>
    </location>
</feature>
<dbReference type="Pfam" id="PF03772">
    <property type="entry name" value="Competence"/>
    <property type="match status" value="1"/>
</dbReference>
<dbReference type="InterPro" id="IPR036866">
    <property type="entry name" value="RibonucZ/Hydroxyglut_hydro"/>
</dbReference>
<keyword evidence="5 6" id="KW-0472">Membrane</keyword>
<dbReference type="NCBIfam" id="TIGR00360">
    <property type="entry name" value="ComEC_N-term"/>
    <property type="match status" value="1"/>
</dbReference>
<dbReference type="Gene3D" id="3.60.15.10">
    <property type="entry name" value="Ribonuclease Z/Hydroxyacylglutathione hydrolase-like"/>
    <property type="match status" value="1"/>
</dbReference>
<dbReference type="InterPro" id="IPR052159">
    <property type="entry name" value="Competence_DNA_uptake"/>
</dbReference>
<name>A0A147GPH5_9BURK</name>
<dbReference type="InterPro" id="IPR001279">
    <property type="entry name" value="Metallo-B-lactamas"/>
</dbReference>
<dbReference type="InterPro" id="IPR004477">
    <property type="entry name" value="ComEC_N"/>
</dbReference>
<gene>
    <name evidence="8" type="ORF">NS331_19125</name>
</gene>
<evidence type="ECO:0000256" key="2">
    <source>
        <dbReference type="ARBA" id="ARBA00022475"/>
    </source>
</evidence>
<feature type="transmembrane region" description="Helical" evidence="6">
    <location>
        <begin position="282"/>
        <end position="300"/>
    </location>
</feature>
<evidence type="ECO:0000259" key="7">
    <source>
        <dbReference type="SMART" id="SM00849"/>
    </source>
</evidence>
<dbReference type="Proteomes" id="UP000072741">
    <property type="component" value="Unassembled WGS sequence"/>
</dbReference>
<evidence type="ECO:0000256" key="6">
    <source>
        <dbReference type="SAM" id="Phobius"/>
    </source>
</evidence>
<dbReference type="PATRIC" id="fig|433924.3.peg.838"/>
<dbReference type="InterPro" id="IPR035681">
    <property type="entry name" value="ComA-like_MBL"/>
</dbReference>
<dbReference type="InterPro" id="IPR025405">
    <property type="entry name" value="DUF4131"/>
</dbReference>
<protein>
    <submittedName>
        <fullName evidence="8">Competence protein ComEC</fullName>
    </submittedName>
</protein>
<organism evidence="8 9">
    <name type="scientific">Pseudacidovorax intermedius</name>
    <dbReference type="NCBI Taxonomy" id="433924"/>
    <lineage>
        <taxon>Bacteria</taxon>
        <taxon>Pseudomonadati</taxon>
        <taxon>Pseudomonadota</taxon>
        <taxon>Betaproteobacteria</taxon>
        <taxon>Burkholderiales</taxon>
        <taxon>Comamonadaceae</taxon>
        <taxon>Pseudacidovorax</taxon>
    </lineage>
</organism>
<proteinExistence type="predicted"/>
<evidence type="ECO:0000313" key="8">
    <source>
        <dbReference type="EMBL" id="KTT16108.1"/>
    </source>
</evidence>
<dbReference type="PANTHER" id="PTHR30619">
    <property type="entry name" value="DNA INTERNALIZATION/COMPETENCE PROTEIN COMEC/REC2"/>
    <property type="match status" value="1"/>
</dbReference>
<feature type="transmembrane region" description="Helical" evidence="6">
    <location>
        <begin position="25"/>
        <end position="45"/>
    </location>
</feature>
<keyword evidence="3 6" id="KW-0812">Transmembrane</keyword>
<comment type="caution">
    <text evidence="8">The sequence shown here is derived from an EMBL/GenBank/DDBJ whole genome shotgun (WGS) entry which is preliminary data.</text>
</comment>
<feature type="domain" description="Metallo-beta-lactamase" evidence="7">
    <location>
        <begin position="527"/>
        <end position="705"/>
    </location>
</feature>